<name>R0KSZ0_NOSB1</name>
<feature type="domain" description="DNA polymerase-epsilon zinc finger" evidence="6">
    <location>
        <begin position="48"/>
        <end position="82"/>
    </location>
</feature>
<keyword evidence="4" id="KW-0239">DNA-directed DNA polymerase</keyword>
<evidence type="ECO:0000259" key="6">
    <source>
        <dbReference type="Pfam" id="PF22912"/>
    </source>
</evidence>
<dbReference type="InterPro" id="IPR054475">
    <property type="entry name" value="Znf-DPOE"/>
</dbReference>
<gene>
    <name evidence="7" type="ORF">NBO_80g0006</name>
</gene>
<evidence type="ECO:0000256" key="3">
    <source>
        <dbReference type="ARBA" id="ARBA00022705"/>
    </source>
</evidence>
<dbReference type="GO" id="GO:0006260">
    <property type="term" value="P:DNA replication"/>
    <property type="evidence" value="ECO:0007669"/>
    <property type="project" value="UniProtKB-KW"/>
</dbReference>
<dbReference type="VEuPathDB" id="MicrosporidiaDB:NBO_80g0006"/>
<dbReference type="GO" id="GO:0003677">
    <property type="term" value="F:DNA binding"/>
    <property type="evidence" value="ECO:0007669"/>
    <property type="project" value="UniProtKB-KW"/>
</dbReference>
<dbReference type="Proteomes" id="UP000016927">
    <property type="component" value="Unassembled WGS sequence"/>
</dbReference>
<accession>R0KSZ0</accession>
<keyword evidence="1" id="KW-0808">Transferase</keyword>
<keyword evidence="3" id="KW-0235">DNA replication</keyword>
<sequence>MLIYCRECKNENIMRERCIKCGVHYTREEINETVEKYFSFYLNLEQSDDSFCDKCHRINERVLYDVCKCGGTYKKTSYKQILVYLISLLTNEQSKEHSQKALKFYGLVKN</sequence>
<dbReference type="EMBL" id="KB908988">
    <property type="protein sequence ID" value="EOB13342.1"/>
    <property type="molecule type" value="Genomic_DNA"/>
</dbReference>
<organism evidence="7 8">
    <name type="scientific">Nosema bombycis (strain CQ1 / CVCC 102059)</name>
    <name type="common">Microsporidian parasite</name>
    <name type="synonym">Pebrine of silkworm</name>
    <dbReference type="NCBI Taxonomy" id="578461"/>
    <lineage>
        <taxon>Eukaryota</taxon>
        <taxon>Fungi</taxon>
        <taxon>Fungi incertae sedis</taxon>
        <taxon>Microsporidia</taxon>
        <taxon>Nosematidae</taxon>
        <taxon>Nosema</taxon>
    </lineage>
</organism>
<protein>
    <submittedName>
        <fullName evidence="7">DNA polymerase</fullName>
    </submittedName>
</protein>
<reference evidence="7 8" key="1">
    <citation type="journal article" date="2013" name="BMC Genomics">
        <title>Comparative genomics of parasitic silkworm microsporidia reveal an association between genome expansion and host adaptation.</title>
        <authorList>
            <person name="Pan G."/>
            <person name="Xu J."/>
            <person name="Li T."/>
            <person name="Xia Q."/>
            <person name="Liu S.L."/>
            <person name="Zhang G."/>
            <person name="Li S."/>
            <person name="Li C."/>
            <person name="Liu H."/>
            <person name="Yang L."/>
            <person name="Liu T."/>
            <person name="Zhang X."/>
            <person name="Wu Z."/>
            <person name="Fan W."/>
            <person name="Dang X."/>
            <person name="Xiang H."/>
            <person name="Tao M."/>
            <person name="Li Y."/>
            <person name="Hu J."/>
            <person name="Li Z."/>
            <person name="Lin L."/>
            <person name="Luo J."/>
            <person name="Geng L."/>
            <person name="Wang L."/>
            <person name="Long M."/>
            <person name="Wan Y."/>
            <person name="He N."/>
            <person name="Zhang Z."/>
            <person name="Lu C."/>
            <person name="Keeling P.J."/>
            <person name="Wang J."/>
            <person name="Xiang Z."/>
            <person name="Zhou Z."/>
        </authorList>
    </citation>
    <scope>NUCLEOTIDE SEQUENCE [LARGE SCALE GENOMIC DNA]</scope>
    <source>
        <strain evidence="8">CQ1 / CVCC 102059</strain>
    </source>
</reference>
<evidence type="ECO:0000313" key="8">
    <source>
        <dbReference type="Proteomes" id="UP000016927"/>
    </source>
</evidence>
<proteinExistence type="predicted"/>
<dbReference type="AlphaFoldDB" id="R0KSZ0"/>
<evidence type="ECO:0000256" key="2">
    <source>
        <dbReference type="ARBA" id="ARBA00022695"/>
    </source>
</evidence>
<dbReference type="OrthoDB" id="10060449at2759"/>
<evidence type="ECO:0000256" key="5">
    <source>
        <dbReference type="ARBA" id="ARBA00023125"/>
    </source>
</evidence>
<dbReference type="Pfam" id="PF22912">
    <property type="entry name" value="zf-DPOE"/>
    <property type="match status" value="1"/>
</dbReference>
<dbReference type="GO" id="GO:0003887">
    <property type="term" value="F:DNA-directed DNA polymerase activity"/>
    <property type="evidence" value="ECO:0007669"/>
    <property type="project" value="UniProtKB-KW"/>
</dbReference>
<dbReference type="HOGENOM" id="CLU_2171758_0_0_1"/>
<keyword evidence="5" id="KW-0238">DNA-binding</keyword>
<keyword evidence="2" id="KW-0548">Nucleotidyltransferase</keyword>
<evidence type="ECO:0000256" key="4">
    <source>
        <dbReference type="ARBA" id="ARBA00022932"/>
    </source>
</evidence>
<evidence type="ECO:0000313" key="7">
    <source>
        <dbReference type="EMBL" id="EOB13342.1"/>
    </source>
</evidence>
<evidence type="ECO:0000256" key="1">
    <source>
        <dbReference type="ARBA" id="ARBA00022679"/>
    </source>
</evidence>
<keyword evidence="8" id="KW-1185">Reference proteome</keyword>